<dbReference type="RefSeq" id="WP_169452827.1">
    <property type="nucleotide sequence ID" value="NZ_CP051774.1"/>
</dbReference>
<dbReference type="EMBL" id="CP051774">
    <property type="protein sequence ID" value="QJE94606.1"/>
    <property type="molecule type" value="Genomic_DNA"/>
</dbReference>
<dbReference type="Proteomes" id="UP000501812">
    <property type="component" value="Chromosome"/>
</dbReference>
<organism evidence="2 3">
    <name type="scientific">Luteolibacter luteus</name>
    <dbReference type="NCBI Taxonomy" id="2728835"/>
    <lineage>
        <taxon>Bacteria</taxon>
        <taxon>Pseudomonadati</taxon>
        <taxon>Verrucomicrobiota</taxon>
        <taxon>Verrucomicrobiia</taxon>
        <taxon>Verrucomicrobiales</taxon>
        <taxon>Verrucomicrobiaceae</taxon>
        <taxon>Luteolibacter</taxon>
    </lineage>
</organism>
<proteinExistence type="predicted"/>
<dbReference type="AlphaFoldDB" id="A0A858RC53"/>
<protein>
    <submittedName>
        <fullName evidence="2">Uncharacterized protein</fullName>
    </submittedName>
</protein>
<reference evidence="2 3" key="1">
    <citation type="submission" date="2020-04" db="EMBL/GenBank/DDBJ databases">
        <title>Luteolibacter sp. G-1-1-1 isolated from soil.</title>
        <authorList>
            <person name="Dahal R.H."/>
        </authorList>
    </citation>
    <scope>NUCLEOTIDE SEQUENCE [LARGE SCALE GENOMIC DNA]</scope>
    <source>
        <strain evidence="2 3">G-1-1-1</strain>
    </source>
</reference>
<dbReference type="KEGG" id="luo:HHL09_02010"/>
<gene>
    <name evidence="2" type="ORF">HHL09_02010</name>
</gene>
<evidence type="ECO:0000313" key="2">
    <source>
        <dbReference type="EMBL" id="QJE94606.1"/>
    </source>
</evidence>
<name>A0A858RC53_9BACT</name>
<feature type="compositionally biased region" description="Basic and acidic residues" evidence="1">
    <location>
        <begin position="171"/>
        <end position="184"/>
    </location>
</feature>
<evidence type="ECO:0000256" key="1">
    <source>
        <dbReference type="SAM" id="MobiDB-lite"/>
    </source>
</evidence>
<accession>A0A858RC53</accession>
<keyword evidence="3" id="KW-1185">Reference proteome</keyword>
<evidence type="ECO:0000313" key="3">
    <source>
        <dbReference type="Proteomes" id="UP000501812"/>
    </source>
</evidence>
<feature type="region of interest" description="Disordered" evidence="1">
    <location>
        <begin position="162"/>
        <end position="184"/>
    </location>
</feature>
<sequence>MIRRLVIASWLTLPLAAQQEPVDHLRFTNGDQLQGHFGGISDNGKIFWERPDIATPIELQQEKVRQIVLHGASPASPMANPCHVTLINGDRIPGKVVAADENEYTIESTAAGVLTLPRDVIATVAPNPFGGRLLYAGPFEEKGWNIARAESAAADIQDPFAANGPLLPDPTGKKDANAKKEPEAKASWVHAGTAWYSRNGNDAITYDANMPDRALLRFKLGWRSRPSFAVAFHADLAKPPAAKKEGGDGDDNRGNFGGPSQFTKLFGNAYVLNFNPGYVRLQRTWYDEDGQPKITGVRVGSTSIRLPDTGEALFEIRADRKEGCIAVYIDGEFALQWYTNEENREEGGVEETYKAPGGAFGFQVQGGASQVKISDIVVAEWNGMTDSARSMESEKQDIVLLTNGTDRFSGTVRGIQDGIVEIDSKYAGMKIPLTEVAEVRFAKSGRRKIEEAPAAEISVHLQPVGKISGKPVVAADGRIELENRLAGKIDLDLAPAVVLEFQAGGGFLDGWDDDL</sequence>